<comment type="caution">
    <text evidence="2">The sequence shown here is derived from an EMBL/GenBank/DDBJ whole genome shotgun (WGS) entry which is preliminary data.</text>
</comment>
<evidence type="ECO:0000313" key="3">
    <source>
        <dbReference type="Proteomes" id="UP001310890"/>
    </source>
</evidence>
<dbReference type="AlphaFoldDB" id="A0AAN7TN74"/>
<name>A0AAN7TN74_9PEZI</name>
<dbReference type="Proteomes" id="UP001310890">
    <property type="component" value="Unassembled WGS sequence"/>
</dbReference>
<protein>
    <submittedName>
        <fullName evidence="2">Uncharacterized protein</fullName>
    </submittedName>
</protein>
<evidence type="ECO:0000313" key="2">
    <source>
        <dbReference type="EMBL" id="KAK5112621.1"/>
    </source>
</evidence>
<feature type="compositionally biased region" description="Gly residues" evidence="1">
    <location>
        <begin position="449"/>
        <end position="459"/>
    </location>
</feature>
<accession>A0AAN7TN74</accession>
<gene>
    <name evidence="2" type="ORF">LTR62_003936</name>
</gene>
<feature type="region of interest" description="Disordered" evidence="1">
    <location>
        <begin position="435"/>
        <end position="460"/>
    </location>
</feature>
<dbReference type="EMBL" id="JAVRRL010000029">
    <property type="protein sequence ID" value="KAK5112621.1"/>
    <property type="molecule type" value="Genomic_DNA"/>
</dbReference>
<sequence>MPYPCTEALHRCDRCDAHGHLPVFCPLAAIPRLHIAEFFQNREVNNIQGVRMAAAKETMELIKTLGDVDMVLEIISTRAMPASVTKAGHVQPSFELPSSSLRGLPSTNGVTISGVGRGVQPGSSHHSNDGREPESFSSLGLPFTDGMASGGVDRGVQTSSQNDKIAREPPSFSSLGLPSTDRMTFGGVGRGVQKGSQIDNKGREPSSPGISLFVPEHTEVNNNGIYANMHDRFRRGDLAASGPSTAAGMLRSDQPLPSVTDFTTNDANLGTSSNVVDSTKDASHGISNNITDCTGLFDNGMHAPLARNALAMQTDPVQATEYSDSALMANKCRNGNLWCDICKKNGSLCYHLFPLSFRNSFSKTFSNPVESGVPGMQNTFAGTTSTPMAPQQAVMSTPCAWPQPQPQPQLLPGFVYNDRGVDAVLQQRFAGEGRKQDGMAGVAEQSGPKQGGMAGVGGRSGKKRVVAGADASLYRLLAPKGQTQGAMTGVGMQSGPKRVVAGPDEGEVASEKVNVGSKKRKYGQMQVESLIVKLPVTRRPGWSD</sequence>
<organism evidence="2 3">
    <name type="scientific">Meristemomyces frigidus</name>
    <dbReference type="NCBI Taxonomy" id="1508187"/>
    <lineage>
        <taxon>Eukaryota</taxon>
        <taxon>Fungi</taxon>
        <taxon>Dikarya</taxon>
        <taxon>Ascomycota</taxon>
        <taxon>Pezizomycotina</taxon>
        <taxon>Dothideomycetes</taxon>
        <taxon>Dothideomycetidae</taxon>
        <taxon>Mycosphaerellales</taxon>
        <taxon>Teratosphaeriaceae</taxon>
        <taxon>Meristemomyces</taxon>
    </lineage>
</organism>
<feature type="region of interest" description="Disordered" evidence="1">
    <location>
        <begin position="117"/>
        <end position="214"/>
    </location>
</feature>
<reference evidence="2" key="1">
    <citation type="submission" date="2023-08" db="EMBL/GenBank/DDBJ databases">
        <title>Black Yeasts Isolated from many extreme environments.</title>
        <authorList>
            <person name="Coleine C."/>
            <person name="Stajich J.E."/>
            <person name="Selbmann L."/>
        </authorList>
    </citation>
    <scope>NUCLEOTIDE SEQUENCE</scope>
    <source>
        <strain evidence="2">CCFEE 5401</strain>
    </source>
</reference>
<evidence type="ECO:0000256" key="1">
    <source>
        <dbReference type="SAM" id="MobiDB-lite"/>
    </source>
</evidence>
<proteinExistence type="predicted"/>